<dbReference type="EMBL" id="CAXAMM010032446">
    <property type="protein sequence ID" value="CAK9069730.1"/>
    <property type="molecule type" value="Genomic_DNA"/>
</dbReference>
<keyword evidence="2" id="KW-1185">Reference proteome</keyword>
<reference evidence="1 2" key="1">
    <citation type="submission" date="2024-02" db="EMBL/GenBank/DDBJ databases">
        <authorList>
            <person name="Chen Y."/>
            <person name="Shah S."/>
            <person name="Dougan E. K."/>
            <person name="Thang M."/>
            <person name="Chan C."/>
        </authorList>
    </citation>
    <scope>NUCLEOTIDE SEQUENCE [LARGE SCALE GENOMIC DNA]</scope>
</reference>
<organism evidence="1 2">
    <name type="scientific">Durusdinium trenchii</name>
    <dbReference type="NCBI Taxonomy" id="1381693"/>
    <lineage>
        <taxon>Eukaryota</taxon>
        <taxon>Sar</taxon>
        <taxon>Alveolata</taxon>
        <taxon>Dinophyceae</taxon>
        <taxon>Suessiales</taxon>
        <taxon>Symbiodiniaceae</taxon>
        <taxon>Durusdinium</taxon>
    </lineage>
</organism>
<comment type="caution">
    <text evidence="1">The sequence shown here is derived from an EMBL/GenBank/DDBJ whole genome shotgun (WGS) entry which is preliminary data.</text>
</comment>
<evidence type="ECO:0000313" key="2">
    <source>
        <dbReference type="Proteomes" id="UP001642464"/>
    </source>
</evidence>
<accession>A0ABP0P131</accession>
<proteinExistence type="predicted"/>
<sequence>MSAMAPEAIRSLQLKNADDEDMTLVSHRTLEEDRRKVMAVSFPQLNEGTAVAIVARSPNGEHKEFVATLKGDSCELVSGSCQITFEDLSPADCIEYCFAEAPTEWNLAQVCREALETYRGMKFDAWKQMLQKPTCEAQFRRMLQLGCVTQLYDPQLFPTPKAFQSQYQVTDDRTGKLIQLPHPVKELRVWDASKLQYVVIDTKLTGAPAEAEKAAWWKDFMDQLRGEHGDEYISGLMAGK</sequence>
<protein>
    <submittedName>
        <fullName evidence="1">Ankyrin repeat domain-containing protein 17</fullName>
    </submittedName>
</protein>
<evidence type="ECO:0000313" key="1">
    <source>
        <dbReference type="EMBL" id="CAK9069730.1"/>
    </source>
</evidence>
<name>A0ABP0P131_9DINO</name>
<dbReference type="Proteomes" id="UP001642464">
    <property type="component" value="Unassembled WGS sequence"/>
</dbReference>
<gene>
    <name evidence="1" type="ORF">SCF082_LOCUS34849</name>
</gene>